<organism evidence="12 13">
    <name type="scientific">Candidatus Gemmiger excrementavium</name>
    <dbReference type="NCBI Taxonomy" id="2838608"/>
    <lineage>
        <taxon>Bacteria</taxon>
        <taxon>Bacillati</taxon>
        <taxon>Bacillota</taxon>
        <taxon>Clostridia</taxon>
        <taxon>Eubacteriales</taxon>
        <taxon>Gemmiger</taxon>
    </lineage>
</organism>
<dbReference type="GO" id="GO:0032993">
    <property type="term" value="C:protein-DNA complex"/>
    <property type="evidence" value="ECO:0007669"/>
    <property type="project" value="TreeGrafter"/>
</dbReference>
<dbReference type="InterPro" id="IPR016032">
    <property type="entry name" value="Sig_transdc_resp-reg_C-effctor"/>
</dbReference>
<evidence type="ECO:0000259" key="11">
    <source>
        <dbReference type="PROSITE" id="PS51755"/>
    </source>
</evidence>
<dbReference type="PANTHER" id="PTHR48111:SF40">
    <property type="entry name" value="PHOSPHATE REGULON TRANSCRIPTIONAL REGULATORY PROTEIN PHOB"/>
    <property type="match status" value="1"/>
</dbReference>
<dbReference type="Gene3D" id="6.10.250.690">
    <property type="match status" value="1"/>
</dbReference>
<evidence type="ECO:0000256" key="9">
    <source>
        <dbReference type="PROSITE-ProRule" id="PRU01091"/>
    </source>
</evidence>
<evidence type="ECO:0000256" key="6">
    <source>
        <dbReference type="ARBA" id="ARBA00023163"/>
    </source>
</evidence>
<evidence type="ECO:0000313" key="12">
    <source>
        <dbReference type="EMBL" id="HIZ49399.1"/>
    </source>
</evidence>
<evidence type="ECO:0000256" key="3">
    <source>
        <dbReference type="ARBA" id="ARBA00023012"/>
    </source>
</evidence>
<dbReference type="PROSITE" id="PS50110">
    <property type="entry name" value="RESPONSE_REGULATORY"/>
    <property type="match status" value="1"/>
</dbReference>
<dbReference type="GO" id="GO:0005829">
    <property type="term" value="C:cytosol"/>
    <property type="evidence" value="ECO:0007669"/>
    <property type="project" value="TreeGrafter"/>
</dbReference>
<evidence type="ECO:0000313" key="13">
    <source>
        <dbReference type="Proteomes" id="UP000824031"/>
    </source>
</evidence>
<dbReference type="GO" id="GO:0000976">
    <property type="term" value="F:transcription cis-regulatory region binding"/>
    <property type="evidence" value="ECO:0007669"/>
    <property type="project" value="TreeGrafter"/>
</dbReference>
<dbReference type="PANTHER" id="PTHR48111">
    <property type="entry name" value="REGULATOR OF RPOS"/>
    <property type="match status" value="1"/>
</dbReference>
<dbReference type="AlphaFoldDB" id="A0A9D2F4E3"/>
<name>A0A9D2F4E3_9FIRM</name>
<evidence type="ECO:0000256" key="8">
    <source>
        <dbReference type="PROSITE-ProRule" id="PRU00169"/>
    </source>
</evidence>
<dbReference type="Proteomes" id="UP000824031">
    <property type="component" value="Unassembled WGS sequence"/>
</dbReference>
<evidence type="ECO:0000256" key="5">
    <source>
        <dbReference type="ARBA" id="ARBA00023125"/>
    </source>
</evidence>
<protein>
    <recommendedName>
        <fullName evidence="1">Stage 0 sporulation protein A homolog</fullName>
    </recommendedName>
</protein>
<dbReference type="GO" id="GO:0000156">
    <property type="term" value="F:phosphorelay response regulator activity"/>
    <property type="evidence" value="ECO:0007669"/>
    <property type="project" value="TreeGrafter"/>
</dbReference>
<dbReference type="InterPro" id="IPR001789">
    <property type="entry name" value="Sig_transdc_resp-reg_receiver"/>
</dbReference>
<dbReference type="InterPro" id="IPR039420">
    <property type="entry name" value="WalR-like"/>
</dbReference>
<accession>A0A9D2F4E3</accession>
<dbReference type="GO" id="GO:0006355">
    <property type="term" value="P:regulation of DNA-templated transcription"/>
    <property type="evidence" value="ECO:0007669"/>
    <property type="project" value="InterPro"/>
</dbReference>
<evidence type="ECO:0000256" key="4">
    <source>
        <dbReference type="ARBA" id="ARBA00023015"/>
    </source>
</evidence>
<dbReference type="Pfam" id="PF00486">
    <property type="entry name" value="Trans_reg_C"/>
    <property type="match status" value="1"/>
</dbReference>
<dbReference type="InterPro" id="IPR001867">
    <property type="entry name" value="OmpR/PhoB-type_DNA-bd"/>
</dbReference>
<dbReference type="SUPFAM" id="SSF46894">
    <property type="entry name" value="C-terminal effector domain of the bipartite response regulators"/>
    <property type="match status" value="1"/>
</dbReference>
<keyword evidence="5 9" id="KW-0238">DNA-binding</keyword>
<evidence type="ECO:0000256" key="7">
    <source>
        <dbReference type="ARBA" id="ARBA00024867"/>
    </source>
</evidence>
<dbReference type="SUPFAM" id="SSF52172">
    <property type="entry name" value="CheY-like"/>
    <property type="match status" value="1"/>
</dbReference>
<dbReference type="InterPro" id="IPR011006">
    <property type="entry name" value="CheY-like_superfamily"/>
</dbReference>
<proteinExistence type="predicted"/>
<dbReference type="EMBL" id="DXBO01000176">
    <property type="protein sequence ID" value="HIZ49399.1"/>
    <property type="molecule type" value="Genomic_DNA"/>
</dbReference>
<keyword evidence="3" id="KW-0902">Two-component regulatory system</keyword>
<dbReference type="Pfam" id="PF00072">
    <property type="entry name" value="Response_reg"/>
    <property type="match status" value="1"/>
</dbReference>
<comment type="function">
    <text evidence="7">May play the central regulatory role in sporulation. It may be an element of the effector pathway responsible for the activation of sporulation genes in response to nutritional stress. Spo0A may act in concert with spo0H (a sigma factor) to control the expression of some genes that are critical to the sporulation process.</text>
</comment>
<evidence type="ECO:0000256" key="1">
    <source>
        <dbReference type="ARBA" id="ARBA00018672"/>
    </source>
</evidence>
<feature type="domain" description="OmpR/PhoB-type" evidence="11">
    <location>
        <begin position="131"/>
        <end position="227"/>
    </location>
</feature>
<feature type="DNA-binding region" description="OmpR/PhoB-type" evidence="9">
    <location>
        <begin position="131"/>
        <end position="227"/>
    </location>
</feature>
<dbReference type="SMART" id="SM00448">
    <property type="entry name" value="REC"/>
    <property type="match status" value="1"/>
</dbReference>
<reference evidence="12" key="1">
    <citation type="journal article" date="2021" name="PeerJ">
        <title>Extensive microbial diversity within the chicken gut microbiome revealed by metagenomics and culture.</title>
        <authorList>
            <person name="Gilroy R."/>
            <person name="Ravi A."/>
            <person name="Getino M."/>
            <person name="Pursley I."/>
            <person name="Horton D.L."/>
            <person name="Alikhan N.F."/>
            <person name="Baker D."/>
            <person name="Gharbi K."/>
            <person name="Hall N."/>
            <person name="Watson M."/>
            <person name="Adriaenssens E.M."/>
            <person name="Foster-Nyarko E."/>
            <person name="Jarju S."/>
            <person name="Secka A."/>
            <person name="Antonio M."/>
            <person name="Oren A."/>
            <person name="Chaudhuri R.R."/>
            <person name="La Ragione R."/>
            <person name="Hildebrand F."/>
            <person name="Pallen M.J."/>
        </authorList>
    </citation>
    <scope>NUCLEOTIDE SEQUENCE</scope>
    <source>
        <strain evidence="12">3436</strain>
    </source>
</reference>
<gene>
    <name evidence="12" type="ORF">H9810_11850</name>
</gene>
<dbReference type="SMART" id="SM00862">
    <property type="entry name" value="Trans_reg_C"/>
    <property type="match status" value="1"/>
</dbReference>
<dbReference type="PROSITE" id="PS51755">
    <property type="entry name" value="OMPR_PHOB"/>
    <property type="match status" value="1"/>
</dbReference>
<dbReference type="Gene3D" id="1.10.10.10">
    <property type="entry name" value="Winged helix-like DNA-binding domain superfamily/Winged helix DNA-binding domain"/>
    <property type="match status" value="1"/>
</dbReference>
<reference evidence="12" key="2">
    <citation type="submission" date="2021-04" db="EMBL/GenBank/DDBJ databases">
        <authorList>
            <person name="Gilroy R."/>
        </authorList>
    </citation>
    <scope>NUCLEOTIDE SEQUENCE</scope>
    <source>
        <strain evidence="12">3436</strain>
    </source>
</reference>
<comment type="caution">
    <text evidence="12">The sequence shown here is derived from an EMBL/GenBank/DDBJ whole genome shotgun (WGS) entry which is preliminary data.</text>
</comment>
<evidence type="ECO:0000259" key="10">
    <source>
        <dbReference type="PROSITE" id="PS50110"/>
    </source>
</evidence>
<keyword evidence="6" id="KW-0804">Transcription</keyword>
<dbReference type="InterPro" id="IPR036388">
    <property type="entry name" value="WH-like_DNA-bd_sf"/>
</dbReference>
<evidence type="ECO:0000256" key="2">
    <source>
        <dbReference type="ARBA" id="ARBA00022553"/>
    </source>
</evidence>
<sequence length="232" mass="25773">MIYIVEDDASIRELERYALQTNGYEATGCEDGASFWAAMRGTLPELVILDVMLPDEDGYQILAKLRADPAARTVPVIMVTAKTSEIDVVKGLDYGADDYLCKPFGIMEFISRVKAVLRRAAPAATAAQPAPQTLRFGTIVLDDVARTVRADGAPVELTFKEYALLHLFLEHPEQVLARERIMKEVWDTDDLLESRTIDMHVRTLRQKLGAAGEAIRTVRKVGYKLSTEGADE</sequence>
<feature type="domain" description="Response regulatory" evidence="10">
    <location>
        <begin position="1"/>
        <end position="117"/>
    </location>
</feature>
<keyword evidence="4" id="KW-0805">Transcription regulation</keyword>
<dbReference type="CDD" id="cd00383">
    <property type="entry name" value="trans_reg_C"/>
    <property type="match status" value="1"/>
</dbReference>
<keyword evidence="2 8" id="KW-0597">Phosphoprotein</keyword>
<feature type="modified residue" description="4-aspartylphosphate" evidence="8">
    <location>
        <position position="50"/>
    </location>
</feature>
<dbReference type="Gene3D" id="3.40.50.2300">
    <property type="match status" value="1"/>
</dbReference>